<keyword evidence="3" id="KW-0843">Virulence</keyword>
<name>A0A5J6HT48_STRAD</name>
<evidence type="ECO:0000259" key="5">
    <source>
        <dbReference type="Pfam" id="PF12255"/>
    </source>
</evidence>
<dbReference type="InterPro" id="IPR028994">
    <property type="entry name" value="Integrin_alpha_N"/>
</dbReference>
<evidence type="ECO:0000313" key="7">
    <source>
        <dbReference type="EMBL" id="QEV21593.1"/>
    </source>
</evidence>
<feature type="compositionally biased region" description="Pro residues" evidence="4">
    <location>
        <begin position="2468"/>
        <end position="2518"/>
    </location>
</feature>
<dbReference type="OrthoDB" id="9765204at2"/>
<dbReference type="Proteomes" id="UP000326553">
    <property type="component" value="Chromosome"/>
</dbReference>
<dbReference type="PANTHER" id="PTHR32305">
    <property type="match status" value="1"/>
</dbReference>
<dbReference type="Gene3D" id="2.180.10.10">
    <property type="entry name" value="RHS repeat-associated core"/>
    <property type="match status" value="1"/>
</dbReference>
<dbReference type="Pfam" id="PF12256">
    <property type="entry name" value="TcdB_toxin_midN"/>
    <property type="match status" value="1"/>
</dbReference>
<feature type="domain" description="Insecticide toxin TcdB middle/N-terminal" evidence="6">
    <location>
        <begin position="694"/>
        <end position="826"/>
    </location>
</feature>
<proteinExistence type="predicted"/>
<dbReference type="InterPro" id="IPR022045">
    <property type="entry name" value="TcdB_toxin_mid/N"/>
</dbReference>
<accession>A0A5J6HT48</accession>
<dbReference type="Pfam" id="PF12255">
    <property type="entry name" value="TcdB_toxin_midC"/>
    <property type="match status" value="1"/>
</dbReference>
<feature type="region of interest" description="Disordered" evidence="4">
    <location>
        <begin position="1928"/>
        <end position="1967"/>
    </location>
</feature>
<feature type="compositionally biased region" description="Basic and acidic residues" evidence="4">
    <location>
        <begin position="1370"/>
        <end position="1379"/>
    </location>
</feature>
<dbReference type="InterPro" id="IPR022385">
    <property type="entry name" value="Rhs_assc_core"/>
</dbReference>
<evidence type="ECO:0000256" key="1">
    <source>
        <dbReference type="ARBA" id="ARBA00004613"/>
    </source>
</evidence>
<dbReference type="InterPro" id="IPR050708">
    <property type="entry name" value="T6SS_VgrG/RHS"/>
</dbReference>
<evidence type="ECO:0008006" key="9">
    <source>
        <dbReference type="Google" id="ProtNLM"/>
    </source>
</evidence>
<dbReference type="InterPro" id="IPR003284">
    <property type="entry name" value="Sal_SpvB"/>
</dbReference>
<dbReference type="GO" id="GO:0005576">
    <property type="term" value="C:extracellular region"/>
    <property type="evidence" value="ECO:0007669"/>
    <property type="project" value="UniProtKB-SubCell"/>
</dbReference>
<dbReference type="Pfam" id="PF03534">
    <property type="entry name" value="SpvB"/>
    <property type="match status" value="1"/>
</dbReference>
<feature type="compositionally biased region" description="Low complexity" evidence="4">
    <location>
        <begin position="2457"/>
        <end position="2467"/>
    </location>
</feature>
<feature type="region of interest" description="Disordered" evidence="4">
    <location>
        <begin position="388"/>
        <end position="409"/>
    </location>
</feature>
<dbReference type="EMBL" id="CP023695">
    <property type="protein sequence ID" value="QEV21593.1"/>
    <property type="molecule type" value="Genomic_DNA"/>
</dbReference>
<organism evidence="7 8">
    <name type="scientific">Streptomyces alboniger</name>
    <dbReference type="NCBI Taxonomy" id="132473"/>
    <lineage>
        <taxon>Bacteria</taxon>
        <taxon>Bacillati</taxon>
        <taxon>Actinomycetota</taxon>
        <taxon>Actinomycetes</taxon>
        <taxon>Kitasatosporales</taxon>
        <taxon>Streptomycetaceae</taxon>
        <taxon>Streptomyces</taxon>
        <taxon>Streptomyces aurantiacus group</taxon>
    </lineage>
</organism>
<dbReference type="RefSeq" id="WP_150477633.1">
    <property type="nucleotide sequence ID" value="NZ_CP023695.1"/>
</dbReference>
<evidence type="ECO:0000259" key="6">
    <source>
        <dbReference type="Pfam" id="PF12256"/>
    </source>
</evidence>
<feature type="region of interest" description="Disordered" evidence="4">
    <location>
        <begin position="1887"/>
        <end position="1907"/>
    </location>
</feature>
<sequence length="2518" mass="275767">MDSLERTSGGASDARAAGEGASGSWPGPRQRGAGSSADDTAAPFKAPVISLPKGGGAVRGMGEKFSVNPATGTATLSVPLPLSPGRSGFTPPLSLVYDTGGGNGPFGMGWSLGLPAVARKTDKGVPQYDDTAESDVFVLSDAEDLVPELAPDGHPLRRSRTVGTTAYEVTRYRPRIEGLYARIERWRAPATGQTHWRTISPTNVTTVYGKDANARIADPADPVGRVFSWLICESYDDKGNAVSYRYAEEDGTGVDLAAPHEAHRTPADRTANRHLKSVRYGNRTSRLEAQDSTEWLFELVLDYGEHDPDHPRPDDSGAWTRRADPFSAYRAGFEIRTYRLCRRLLMFHHFPDEPGVGRNSLVRSLRLSYRAEPAGSFLTAIVRSGHRTGPDGPVTRSLPPLELTYNTPAPDRRIRDLDRESLEHLPAGVDGTLYQWADLDGESVSGVVTQQAGALLYKPNEGGGRLGPQRQPAAQPALPLGGGRGQLIDLAGDGRLDLVDLGGPAPGFYERDDGGWSAHRAFTSLPVLDWNDPNLRFADVDGDGLTDVLVTEGDSILWYPSLGEAGYGPAVRVPTGTDEDAGPRLLFADGGRSVHLADLSGDGLLDLVRVADGEICYWPSLGRGRFGARVVMDNAPRLDHPDRFDERRLHFADVDGTGPADLIHVGDDGVDVYTNLLGNAWSDPVRLPAFPQVGEGTAVSVVDLLGTGTACLVWSSRLPSDAGRHVRYVDLTGPKPHLLVRLSNNLGTETALGYAPSTRFYLQDKAEGRPWATRLPFPVHVVERTETFDHVNRNRFATRYRYRDGYFDGVEREFRGFATVEQQDTEDIGAFGDGVFPAGDNESLEHRLPPVRTRSWFHTGAHLDRDRLSRRLAEQYYPPDPAAVPDALTWLLDDTPLPDGLSPDAEREACRALRGQLLRQEVYALDGTPDEPHPYTVTERNYTVRMLQPPAEERCGVFAVDPRESVTAVCERRPEDARVAHEAVLDVDPDSGTVLHSVTLAYGRGTPDPTLPARTREAQATTLVTETRVRITRPVDTTEPTGADAHRVPVPYDTRTHQISGRDPAAGIDLDRARPRLPLDYVRRALRGPLPAGLTRTLVARHRVRFLADDLSGPLPWGEQQPLGLVHQTQRLALPDDLLADVYGSRVDAARLRESGYVHDDEDSTSAGGWWAPSGTARYAPAGTADPLVFARRHFFVPRRFVDAFAAAAGAEYGTEITYDPYDLLPVRTTDAVGNTVTAERTGLDYRLLAPTRLTDPNGNRTAVLFDALGMVVAQAVRGTPEDDTGDTLDGIDADPPPEVLAAFWDAPQDHADDLLGTATTRLVHDIEAFHRSRDEEHPRPAATAVLTRPRHVRDRAEPTRITLGYSDGNGREVQRKTAAEPGPDEDAPRWVGSGWTVFDNKGLPVRRYEDFFTPRYTFEFAVREGVSPVLCYDPPGRLTATLHPNHTYEKTVIGPWQQLTWDVNDTAALPGPDGRPAGNPADDPDTARYAAALPTDTYLPTWYRQRADGSLGPHERAAAERTRPHAATPLTTCLDPLGRLVLTLAHNRTPGTDGGHVDSVQRAYAELDVSGSPLAFADCVDGTPGPASGDADRTVGRYRYDLLGNRLHERSMEAGEHRRLFDVDGTPVAQWDLVDGSATERLLTTGFDLLRRPLDVQLTEAGATTTVQRTRYGEDAPDAERANLRGQVHRIDDGAGTVTQRYDLQGNVSETVRTLLAAHRTTPDWSAQPEAAAESWTTRTEFDALDRPRECAHPDGSVTTYTYNRRGLLDSVTAVVAPDDEPTAFLRSVDHDAKGRRTRCVHGNGATTTYTYDPRTFRLAALRTTRDGGRADVQHLVYTHDPVGNVTHIEDTAQPAVFHLNTRVEASTDYVYDALYRLVEAHGREHLAPPDPRGPAGLPGAHPADRDALGRYRETYTYDTAGNLTALDHRTTDPRHPGRRRAFTYDEPSPLGLAGNRLSGSTTTNGRVREESYRHDALGQVALLPPLSLLRWDHTGQLRATATQHTGTHLVPGTTFYGYDSARQRVRRARDGQTHAGGTGRLLEERLYLGDVEIFRTYDAEGNRTLERATLHVRDDEQAVALVETRRDDGASGTAGERLVRHQYAGHGGSVTVELDAAGEVVSYEEYHPYGTTAVAFWRGGTPPKRYRYSGKERDDTGLYYYGDRYYAPWLCRWISPDPQGVSEGLNLYQFVQGNPVSFKDPNGREVEAYNIAPGRPGNQPWAWFLGVSAHRLIAYHYVGSHLAERRGIYTNYHTVAAILKAGRIGDPNRITPAQQALKPDITNIPSREVFEIKPWNQEGLEAGRRQVGGYIDALNMGMGLPAGAKGVQKGQKGAARFPFLTGQGERGELAVQFHGGRMVWRLIWKTTEDGIIQYKWQKTSKTDRDEIKEAGEGQWVDITEQDAAAHAQEVAEEVDKSLAQREKVFRLMDAVNAAQTIVGEVAIAVMMGNILSSQPGAGATRAPTRAPTPPPAPAPGVPRPTLPPPAVPTPRPPSLPPGAPPPWQRPPTPPPLQPRP</sequence>
<comment type="subcellular location">
    <subcellularLocation>
        <location evidence="1">Secreted</location>
    </subcellularLocation>
</comment>
<dbReference type="NCBIfam" id="TIGR03696">
    <property type="entry name" value="Rhs_assc_core"/>
    <property type="match status" value="1"/>
</dbReference>
<evidence type="ECO:0000256" key="4">
    <source>
        <dbReference type="SAM" id="MobiDB-lite"/>
    </source>
</evidence>
<evidence type="ECO:0000256" key="2">
    <source>
        <dbReference type="ARBA" id="ARBA00022525"/>
    </source>
</evidence>
<dbReference type="PRINTS" id="PR01341">
    <property type="entry name" value="SALSPVBPROT"/>
</dbReference>
<dbReference type="GO" id="GO:0005737">
    <property type="term" value="C:cytoplasm"/>
    <property type="evidence" value="ECO:0007669"/>
    <property type="project" value="InterPro"/>
</dbReference>
<feature type="domain" description="Insecticide toxin TcdB middle/C-terminal" evidence="5">
    <location>
        <begin position="909"/>
        <end position="1022"/>
    </location>
</feature>
<gene>
    <name evidence="7" type="ORF">CP975_32320</name>
</gene>
<feature type="region of interest" description="Disordered" evidence="4">
    <location>
        <begin position="1"/>
        <end position="41"/>
    </location>
</feature>
<dbReference type="SUPFAM" id="SSF69318">
    <property type="entry name" value="Integrin alpha N-terminal domain"/>
    <property type="match status" value="1"/>
</dbReference>
<dbReference type="InterPro" id="IPR022044">
    <property type="entry name" value="TcdB_toxin_mid/C"/>
</dbReference>
<reference evidence="7 8" key="1">
    <citation type="submission" date="2017-09" db="EMBL/GenBank/DDBJ databases">
        <authorList>
            <person name="Lee N."/>
            <person name="Cho B.-K."/>
        </authorList>
    </citation>
    <scope>NUCLEOTIDE SEQUENCE [LARGE SCALE GENOMIC DNA]</scope>
    <source>
        <strain evidence="7 8">ATCC 12461</strain>
    </source>
</reference>
<dbReference type="KEGG" id="salw:CP975_32320"/>
<evidence type="ECO:0000256" key="3">
    <source>
        <dbReference type="ARBA" id="ARBA00023026"/>
    </source>
</evidence>
<feature type="compositionally biased region" description="Basic and acidic residues" evidence="4">
    <location>
        <begin position="1928"/>
        <end position="1937"/>
    </location>
</feature>
<keyword evidence="2" id="KW-0964">Secreted</keyword>
<keyword evidence="8" id="KW-1185">Reference proteome</keyword>
<protein>
    <recommendedName>
        <fullName evidence="9">Sugar-binding protein</fullName>
    </recommendedName>
</protein>
<feature type="region of interest" description="Disordered" evidence="4">
    <location>
        <begin position="2457"/>
        <end position="2518"/>
    </location>
</feature>
<dbReference type="PANTHER" id="PTHR32305:SF15">
    <property type="entry name" value="PROTEIN RHSA-RELATED"/>
    <property type="match status" value="1"/>
</dbReference>
<evidence type="ECO:0000313" key="8">
    <source>
        <dbReference type="Proteomes" id="UP000326553"/>
    </source>
</evidence>
<feature type="region of interest" description="Disordered" evidence="4">
    <location>
        <begin position="1362"/>
        <end position="1389"/>
    </location>
</feature>